<evidence type="ECO:0000313" key="1">
    <source>
        <dbReference type="EMBL" id="QOT80947.1"/>
    </source>
</evidence>
<sequence>MTRCYRTPVGGGQSHLVGHAGRRRRAARPLQSVADIVQDLHVQARGVLLEEFSQHANIG</sequence>
<dbReference type="AlphaFoldDB" id="A0A643FM23"/>
<protein>
    <submittedName>
        <fullName evidence="1">Uncharacterized protein</fullName>
    </submittedName>
</protein>
<gene>
    <name evidence="1" type="ORF">F7R26_026475</name>
</gene>
<evidence type="ECO:0000313" key="2">
    <source>
        <dbReference type="Proteomes" id="UP000397656"/>
    </source>
</evidence>
<dbReference type="RefSeq" id="WP_150991446.1">
    <property type="nucleotide sequence ID" value="NZ_CP062804.1"/>
</dbReference>
<proteinExistence type="predicted"/>
<organism evidence="1 2">
    <name type="scientific">Cupriavidus basilensis</name>
    <dbReference type="NCBI Taxonomy" id="68895"/>
    <lineage>
        <taxon>Bacteria</taxon>
        <taxon>Pseudomonadati</taxon>
        <taxon>Pseudomonadota</taxon>
        <taxon>Betaproteobacteria</taxon>
        <taxon>Burkholderiales</taxon>
        <taxon>Burkholderiaceae</taxon>
        <taxon>Cupriavidus</taxon>
    </lineage>
</organism>
<reference evidence="1 2" key="1">
    <citation type="submission" date="2020-10" db="EMBL/GenBank/DDBJ databases">
        <title>Complete genome sequence of Cupriavidus basilensis CCUG 49340T.</title>
        <authorList>
            <person name="Salva-Serra F."/>
            <person name="Donoso R.A."/>
            <person name="Cho K.H."/>
            <person name="Yoo J.A."/>
            <person name="Lee K."/>
            <person name="Yoon S.-H."/>
            <person name="Perez-Pantoja D."/>
            <person name="Moore E.R.B."/>
        </authorList>
    </citation>
    <scope>NUCLEOTIDE SEQUENCE [LARGE SCALE GENOMIC DNA]</scope>
    <source>
        <strain evidence="2">CCUG 49340</strain>
    </source>
</reference>
<accession>A0A643FM23</accession>
<dbReference type="GeneID" id="98404495"/>
<dbReference type="EMBL" id="CP062804">
    <property type="protein sequence ID" value="QOT80947.1"/>
    <property type="molecule type" value="Genomic_DNA"/>
</dbReference>
<name>A0A643FM23_9BURK</name>
<dbReference type="Proteomes" id="UP000397656">
    <property type="component" value="Chromosome 2"/>
</dbReference>